<keyword evidence="1" id="KW-1133">Transmembrane helix</keyword>
<feature type="transmembrane region" description="Helical" evidence="1">
    <location>
        <begin position="40"/>
        <end position="58"/>
    </location>
</feature>
<reference evidence="5" key="2">
    <citation type="submission" date="2016-11" db="EMBL/GenBank/DDBJ databases">
        <authorList>
            <person name="Varghese N."/>
            <person name="Submissions S."/>
        </authorList>
    </citation>
    <scope>NUCLEOTIDE SEQUENCE [LARGE SCALE GENOMIC DNA]</scope>
    <source>
        <strain evidence="5">DSM 27989</strain>
    </source>
</reference>
<keyword evidence="1" id="KW-0472">Membrane</keyword>
<dbReference type="Proteomes" id="UP000650994">
    <property type="component" value="Unassembled WGS sequence"/>
</dbReference>
<reference evidence="3" key="1">
    <citation type="journal article" date="2014" name="Int. J. Syst. Evol. Microbiol.">
        <title>Complete genome of a new Firmicutes species belonging to the dominant human colonic microbiota ('Ruminococcus bicirculans') reveals two chromosomes and a selective capacity to utilize plant glucans.</title>
        <authorList>
            <consortium name="NISC Comparative Sequencing Program"/>
            <person name="Wegmann U."/>
            <person name="Louis P."/>
            <person name="Goesmann A."/>
            <person name="Henrissat B."/>
            <person name="Duncan S.H."/>
            <person name="Flint H.J."/>
        </authorList>
    </citation>
    <scope>NUCLEOTIDE SEQUENCE</scope>
    <source>
        <strain evidence="3">CGMCC 1.12707</strain>
    </source>
</reference>
<evidence type="ECO:0000313" key="6">
    <source>
        <dbReference type="Proteomes" id="UP000650994"/>
    </source>
</evidence>
<evidence type="ECO:0000259" key="2">
    <source>
        <dbReference type="Pfam" id="PF06580"/>
    </source>
</evidence>
<gene>
    <name evidence="3" type="ORF">GCM10010984_07480</name>
    <name evidence="4" type="ORF">SAMN05443634_10878</name>
</gene>
<dbReference type="Gene3D" id="3.30.565.10">
    <property type="entry name" value="Histidine kinase-like ATPase, C-terminal domain"/>
    <property type="match status" value="1"/>
</dbReference>
<dbReference type="GO" id="GO:0000155">
    <property type="term" value="F:phosphorelay sensor kinase activity"/>
    <property type="evidence" value="ECO:0007669"/>
    <property type="project" value="InterPro"/>
</dbReference>
<evidence type="ECO:0000313" key="5">
    <source>
        <dbReference type="Proteomes" id="UP000184120"/>
    </source>
</evidence>
<evidence type="ECO:0000256" key="1">
    <source>
        <dbReference type="SAM" id="Phobius"/>
    </source>
</evidence>
<protein>
    <submittedName>
        <fullName evidence="4">Histidine kinase</fullName>
    </submittedName>
</protein>
<feature type="domain" description="Signal transduction histidine kinase internal region" evidence="2">
    <location>
        <begin position="157"/>
        <end position="234"/>
    </location>
</feature>
<keyword evidence="4" id="KW-0808">Transferase</keyword>
<reference evidence="6" key="4">
    <citation type="journal article" date="2019" name="Int. J. Syst. Evol. Microbiol.">
        <title>The Global Catalogue of Microorganisms (GCM) 10K type strain sequencing project: providing services to taxonomists for standard genome sequencing and annotation.</title>
        <authorList>
            <consortium name="The Broad Institute Genomics Platform"/>
            <consortium name="The Broad Institute Genome Sequencing Center for Infectious Disease"/>
            <person name="Wu L."/>
            <person name="Ma J."/>
        </authorList>
    </citation>
    <scope>NUCLEOTIDE SEQUENCE [LARGE SCALE GENOMIC DNA]</scope>
    <source>
        <strain evidence="6">CGMCC 1.12707</strain>
    </source>
</reference>
<dbReference type="InterPro" id="IPR036890">
    <property type="entry name" value="HATPase_C_sf"/>
</dbReference>
<dbReference type="Pfam" id="PF06580">
    <property type="entry name" value="His_kinase"/>
    <property type="match status" value="1"/>
</dbReference>
<dbReference type="EMBL" id="FRBH01000008">
    <property type="protein sequence ID" value="SHL34829.1"/>
    <property type="molecule type" value="Genomic_DNA"/>
</dbReference>
<name>A0A1M6ZWR6_9FLAO</name>
<dbReference type="InterPro" id="IPR050640">
    <property type="entry name" value="Bact_2-comp_sensor_kinase"/>
</dbReference>
<evidence type="ECO:0000313" key="3">
    <source>
        <dbReference type="EMBL" id="GGE92342.1"/>
    </source>
</evidence>
<dbReference type="AlphaFoldDB" id="A0A1M6ZWR6"/>
<dbReference type="PANTHER" id="PTHR34220">
    <property type="entry name" value="SENSOR HISTIDINE KINASE YPDA"/>
    <property type="match status" value="1"/>
</dbReference>
<dbReference type="GO" id="GO:0016020">
    <property type="term" value="C:membrane"/>
    <property type="evidence" value="ECO:0007669"/>
    <property type="project" value="InterPro"/>
</dbReference>
<keyword evidence="6" id="KW-1185">Reference proteome</keyword>
<proteinExistence type="predicted"/>
<reference evidence="4" key="3">
    <citation type="submission" date="2016-11" db="EMBL/GenBank/DDBJ databases">
        <authorList>
            <person name="Jaros S."/>
            <person name="Januszkiewicz K."/>
            <person name="Wedrychowicz H."/>
        </authorList>
    </citation>
    <scope>NUCLEOTIDE SEQUENCE [LARGE SCALE GENOMIC DNA]</scope>
    <source>
        <strain evidence="4">DSM 27989</strain>
    </source>
</reference>
<keyword evidence="1" id="KW-0812">Transmembrane</keyword>
<sequence>MEIENLESKKSINSYLATIFELGIFVLFFILYTFSEWNVFNSYQTFSATATYFVVLYVQARLQRFQVLKFLKTKKIIWILGILLVLFINACLVLLVKKTLFHYCNMVTDLSYQQTYIFSLASSLVSALLINIPFFFQQLFRSKKKEMDQQLLMKDIELYSLRSKLNPHFIFNAFNNLYGTSLHEPEKVPEMLMNISELMRYQLDHLSNEKVFLNDEIRFIETYLSLEEERLNERCVVDYNYERTDKSKKYKIAPLILMPFVENAFKHGTNTIEKSFVNVWITENENGVNLVVENSIPNTKNQTKSTKLGLKNIQQRLDILYPEKYKLVSDVNEKIFKIELSINLSDG</sequence>
<dbReference type="STRING" id="1434701.SAMN05443634_10878"/>
<organism evidence="4 5">
    <name type="scientific">Chishuiella changwenlii</name>
    <dbReference type="NCBI Taxonomy" id="1434701"/>
    <lineage>
        <taxon>Bacteria</taxon>
        <taxon>Pseudomonadati</taxon>
        <taxon>Bacteroidota</taxon>
        <taxon>Flavobacteriia</taxon>
        <taxon>Flavobacteriales</taxon>
        <taxon>Weeksellaceae</taxon>
        <taxon>Chishuiella</taxon>
    </lineage>
</organism>
<evidence type="ECO:0000313" key="4">
    <source>
        <dbReference type="EMBL" id="SHL34829.1"/>
    </source>
</evidence>
<accession>A0A1M6ZWR6</accession>
<reference evidence="3" key="5">
    <citation type="submission" date="2024-05" db="EMBL/GenBank/DDBJ databases">
        <authorList>
            <person name="Sun Q."/>
            <person name="Zhou Y."/>
        </authorList>
    </citation>
    <scope>NUCLEOTIDE SEQUENCE</scope>
    <source>
        <strain evidence="3">CGMCC 1.12707</strain>
    </source>
</reference>
<dbReference type="RefSeq" id="WP_072932653.1">
    <property type="nucleotide sequence ID" value="NZ_BMFL01000004.1"/>
</dbReference>
<feature type="transmembrane region" description="Helical" evidence="1">
    <location>
        <begin position="78"/>
        <end position="96"/>
    </location>
</feature>
<dbReference type="PANTHER" id="PTHR34220:SF7">
    <property type="entry name" value="SENSOR HISTIDINE KINASE YPDA"/>
    <property type="match status" value="1"/>
</dbReference>
<dbReference type="OrthoDB" id="9809908at2"/>
<feature type="transmembrane region" description="Helical" evidence="1">
    <location>
        <begin position="116"/>
        <end position="136"/>
    </location>
</feature>
<dbReference type="InterPro" id="IPR010559">
    <property type="entry name" value="Sig_transdc_His_kin_internal"/>
</dbReference>
<feature type="transmembrane region" description="Helical" evidence="1">
    <location>
        <begin position="12"/>
        <end position="34"/>
    </location>
</feature>
<dbReference type="EMBL" id="BMFL01000004">
    <property type="protein sequence ID" value="GGE92342.1"/>
    <property type="molecule type" value="Genomic_DNA"/>
</dbReference>
<keyword evidence="4" id="KW-0418">Kinase</keyword>
<dbReference type="Proteomes" id="UP000184120">
    <property type="component" value="Unassembled WGS sequence"/>
</dbReference>